<dbReference type="Proteomes" id="UP000579250">
    <property type="component" value="Unassembled WGS sequence"/>
</dbReference>
<keyword evidence="3" id="KW-1185">Reference proteome</keyword>
<accession>A0A846YXK2</accession>
<reference evidence="2 3" key="1">
    <citation type="submission" date="2020-04" db="EMBL/GenBank/DDBJ databases">
        <title>MicrobeNet Type strains.</title>
        <authorList>
            <person name="Nicholson A.C."/>
        </authorList>
    </citation>
    <scope>NUCLEOTIDE SEQUENCE [LARGE SCALE GENOMIC DNA]</scope>
    <source>
        <strain evidence="2 3">ATCC BAA-277</strain>
    </source>
</reference>
<feature type="transmembrane region" description="Helical" evidence="1">
    <location>
        <begin position="53"/>
        <end position="76"/>
    </location>
</feature>
<evidence type="ECO:0000256" key="1">
    <source>
        <dbReference type="SAM" id="Phobius"/>
    </source>
</evidence>
<sequence>MTAAATDDTGLGGKRIVFAVLFLLLAVSEAVLTITAMDGKGSDAMATSGQADIFAAIGLALLAPAIMRRVTALAAGRVRWRPRSRR</sequence>
<name>A0A846YXK2_9ACTN</name>
<comment type="caution">
    <text evidence="2">The sequence shown here is derived from an EMBL/GenBank/DDBJ whole genome shotgun (WGS) entry which is preliminary data.</text>
</comment>
<organism evidence="2 3">
    <name type="scientific">Actinomadura latina</name>
    <dbReference type="NCBI Taxonomy" id="163603"/>
    <lineage>
        <taxon>Bacteria</taxon>
        <taxon>Bacillati</taxon>
        <taxon>Actinomycetota</taxon>
        <taxon>Actinomycetes</taxon>
        <taxon>Streptosporangiales</taxon>
        <taxon>Thermomonosporaceae</taxon>
        <taxon>Actinomadura</taxon>
    </lineage>
</organism>
<gene>
    <name evidence="2" type="ORF">HGB48_11710</name>
</gene>
<dbReference type="AlphaFoldDB" id="A0A846YXK2"/>
<proteinExistence type="predicted"/>
<dbReference type="EMBL" id="JAAXPI010000012">
    <property type="protein sequence ID" value="NKZ04417.1"/>
    <property type="molecule type" value="Genomic_DNA"/>
</dbReference>
<dbReference type="RefSeq" id="WP_067636435.1">
    <property type="nucleotide sequence ID" value="NZ_JAAXPI010000012.1"/>
</dbReference>
<keyword evidence="1" id="KW-0472">Membrane</keyword>
<keyword evidence="1" id="KW-0812">Transmembrane</keyword>
<protein>
    <submittedName>
        <fullName evidence="2">Uncharacterized protein</fullName>
    </submittedName>
</protein>
<feature type="transmembrane region" description="Helical" evidence="1">
    <location>
        <begin position="16"/>
        <end position="37"/>
    </location>
</feature>
<evidence type="ECO:0000313" key="3">
    <source>
        <dbReference type="Proteomes" id="UP000579250"/>
    </source>
</evidence>
<keyword evidence="1" id="KW-1133">Transmembrane helix</keyword>
<evidence type="ECO:0000313" key="2">
    <source>
        <dbReference type="EMBL" id="NKZ04417.1"/>
    </source>
</evidence>